<dbReference type="InterPro" id="IPR002641">
    <property type="entry name" value="PNPLA_dom"/>
</dbReference>
<feature type="active site" description="Nucleophile" evidence="4">
    <location>
        <position position="42"/>
    </location>
</feature>
<dbReference type="PANTHER" id="PTHR14226">
    <property type="entry name" value="NEUROPATHY TARGET ESTERASE/SWISS CHEESE D.MELANOGASTER"/>
    <property type="match status" value="1"/>
</dbReference>
<evidence type="ECO:0000256" key="3">
    <source>
        <dbReference type="ARBA" id="ARBA00023098"/>
    </source>
</evidence>
<proteinExistence type="predicted"/>
<dbReference type="Gene3D" id="3.40.1090.10">
    <property type="entry name" value="Cytosolic phospholipase A2 catalytic domain"/>
    <property type="match status" value="2"/>
</dbReference>
<dbReference type="SUPFAM" id="SSF52151">
    <property type="entry name" value="FabD/lysophospholipase-like"/>
    <property type="match status" value="1"/>
</dbReference>
<dbReference type="Pfam" id="PF01734">
    <property type="entry name" value="Patatin"/>
    <property type="match status" value="1"/>
</dbReference>
<evidence type="ECO:0000256" key="1">
    <source>
        <dbReference type="ARBA" id="ARBA00022801"/>
    </source>
</evidence>
<gene>
    <name evidence="6" type="primary">rssA</name>
    <name evidence="6" type="ORF">D5018_19525</name>
</gene>
<dbReference type="PROSITE" id="PS51635">
    <property type="entry name" value="PNPLA"/>
    <property type="match status" value="1"/>
</dbReference>
<keyword evidence="3 4" id="KW-0443">Lipid metabolism</keyword>
<name>A0A3L8PTT8_9GAMM</name>
<dbReference type="GO" id="GO:0016042">
    <property type="term" value="P:lipid catabolic process"/>
    <property type="evidence" value="ECO:0007669"/>
    <property type="project" value="UniProtKB-UniRule"/>
</dbReference>
<organism evidence="6 7">
    <name type="scientific">Parashewanella curva</name>
    <dbReference type="NCBI Taxonomy" id="2338552"/>
    <lineage>
        <taxon>Bacteria</taxon>
        <taxon>Pseudomonadati</taxon>
        <taxon>Pseudomonadota</taxon>
        <taxon>Gammaproteobacteria</taxon>
        <taxon>Alteromonadales</taxon>
        <taxon>Shewanellaceae</taxon>
        <taxon>Parashewanella</taxon>
    </lineage>
</organism>
<reference evidence="6 7" key="1">
    <citation type="submission" date="2018-09" db="EMBL/GenBank/DDBJ databases">
        <title>Phylogeny of the Shewanellaceae, and recommendation for two new genera, Pseudoshewanella and Parashewanella.</title>
        <authorList>
            <person name="Wang G."/>
        </authorList>
    </citation>
    <scope>NUCLEOTIDE SEQUENCE [LARGE SCALE GENOMIC DNA]</scope>
    <source>
        <strain evidence="6 7">C51</strain>
    </source>
</reference>
<evidence type="ECO:0000256" key="4">
    <source>
        <dbReference type="PROSITE-ProRule" id="PRU01161"/>
    </source>
</evidence>
<feature type="short sequence motif" description="DGA/G" evidence="4">
    <location>
        <begin position="155"/>
        <end position="157"/>
    </location>
</feature>
<comment type="caution">
    <text evidence="6">The sequence shown here is derived from an EMBL/GenBank/DDBJ whole genome shotgun (WGS) entry which is preliminary data.</text>
</comment>
<dbReference type="EMBL" id="QZEI01000108">
    <property type="protein sequence ID" value="RLV58013.1"/>
    <property type="molecule type" value="Genomic_DNA"/>
</dbReference>
<evidence type="ECO:0000313" key="6">
    <source>
        <dbReference type="EMBL" id="RLV58013.1"/>
    </source>
</evidence>
<dbReference type="InterPro" id="IPR016035">
    <property type="entry name" value="Acyl_Trfase/lysoPLipase"/>
</dbReference>
<feature type="short sequence motif" description="GXSXG" evidence="4">
    <location>
        <begin position="40"/>
        <end position="44"/>
    </location>
</feature>
<comment type="caution">
    <text evidence="4">Lacks conserved residue(s) required for the propagation of feature annotation.</text>
</comment>
<dbReference type="GO" id="GO:0016787">
    <property type="term" value="F:hydrolase activity"/>
    <property type="evidence" value="ECO:0007669"/>
    <property type="project" value="UniProtKB-UniRule"/>
</dbReference>
<evidence type="ECO:0000256" key="2">
    <source>
        <dbReference type="ARBA" id="ARBA00022963"/>
    </source>
</evidence>
<evidence type="ECO:0000259" key="5">
    <source>
        <dbReference type="PROSITE" id="PS51635"/>
    </source>
</evidence>
<keyword evidence="7" id="KW-1185">Reference proteome</keyword>
<feature type="active site" description="Proton acceptor" evidence="4">
    <location>
        <position position="155"/>
    </location>
</feature>
<dbReference type="Proteomes" id="UP000281474">
    <property type="component" value="Unassembled WGS sequence"/>
</dbReference>
<keyword evidence="2 4" id="KW-0442">Lipid degradation</keyword>
<protein>
    <submittedName>
        <fullName evidence="6">Patatin-like phospholipase RssA</fullName>
    </submittedName>
</protein>
<dbReference type="InterPro" id="IPR050301">
    <property type="entry name" value="NTE"/>
</dbReference>
<dbReference type="OrthoDB" id="5290098at2"/>
<dbReference type="RefSeq" id="WP_121840664.1">
    <property type="nucleotide sequence ID" value="NZ_ML014857.1"/>
</dbReference>
<dbReference type="AlphaFoldDB" id="A0A3L8PTT8"/>
<accession>A0A3L8PTT8</accession>
<sequence length="296" mass="31947">MNNHVKVGLALGSGAARGWAHIGVIKELKNLGIKPDVIAGSSIGAFVGAANATGHLNELEQWVTALNWKELLSFVDINLSGGLLQGNKLINFFEDLGIASDIEDLDCKYGAVATEFGTGQEVWLREGSILDAIRASCTFPSLFNPLYHNDKWLLDGGLVNPVPISLCRALGADVVIAVDLNTQLVGRHAIFETTKQEETVKVGEVGKLEQVKNWIIPGSNRGSGIHPSILEVVTASINIMQDRITRSRMAGDPPDILLSPRVSEIGMFDFSHAEQTIEEGATVTREAAKRLLDICQ</sequence>
<evidence type="ECO:0000313" key="7">
    <source>
        <dbReference type="Proteomes" id="UP000281474"/>
    </source>
</evidence>
<feature type="domain" description="PNPLA" evidence="5">
    <location>
        <begin position="9"/>
        <end position="168"/>
    </location>
</feature>
<keyword evidence="1 4" id="KW-0378">Hydrolase</keyword>
<dbReference type="NCBIfam" id="NF007623">
    <property type="entry name" value="PRK10279.1"/>
    <property type="match status" value="1"/>
</dbReference>
<dbReference type="PANTHER" id="PTHR14226:SF76">
    <property type="entry name" value="NTE FAMILY PROTEIN RSSA"/>
    <property type="match status" value="1"/>
</dbReference>